<protein>
    <submittedName>
        <fullName evidence="1">Uncharacterized protein</fullName>
    </submittedName>
</protein>
<sequence>MTERYTLEGGPAVEALLQQIIADVRAALEPLLPKDRWTSLLLIGGYGRGEGGVETLPDGTERPHNNLDFLLVTRQLSGGDSSTLKTQLDAALATLATKHSLGLDLGMIDEAKLRRSPALVMWYDARFGHKTILGDPQLMPSLTQFSLESVPFWDIRSLLVNRGTLFVINDMLLERGLESETERRTVVKHAVKGIIGYGDALLFAHGQYDWSYAEKRRRMQQSPVVPERFKALYEEAIAFRFRPDYSRFAHRDLKLWQLDLRCQLSDVHLSVERQRLGKPGLCWDGYIETALSANLRPERQSLLRQGARLVRGSAIPAPASLSLAAALGVRLGGPREVLSAAFPAVAYTLPELRERGLARELLGSADLSPAALRRAYLRTWRTHGDINFATVVQKLGLTLEETP</sequence>
<dbReference type="RefSeq" id="WP_184192355.1">
    <property type="nucleotide sequence ID" value="NZ_JACHGW010000001.1"/>
</dbReference>
<reference evidence="1 2" key="1">
    <citation type="submission" date="2020-08" db="EMBL/GenBank/DDBJ databases">
        <title>Genomic Encyclopedia of Type Strains, Phase IV (KMG-IV): sequencing the most valuable type-strain genomes for metagenomic binning, comparative biology and taxonomic classification.</title>
        <authorList>
            <person name="Goeker M."/>
        </authorList>
    </citation>
    <scope>NUCLEOTIDE SEQUENCE [LARGE SCALE GENOMIC DNA]</scope>
    <source>
        <strain evidence="1 2">DSM 23562</strain>
    </source>
</reference>
<organism evidence="1 2">
    <name type="scientific">Armatimonas rosea</name>
    <dbReference type="NCBI Taxonomy" id="685828"/>
    <lineage>
        <taxon>Bacteria</taxon>
        <taxon>Bacillati</taxon>
        <taxon>Armatimonadota</taxon>
        <taxon>Armatimonadia</taxon>
        <taxon>Armatimonadales</taxon>
        <taxon>Armatimonadaceae</taxon>
        <taxon>Armatimonas</taxon>
    </lineage>
</organism>
<evidence type="ECO:0000313" key="1">
    <source>
        <dbReference type="EMBL" id="MBB6048720.1"/>
    </source>
</evidence>
<evidence type="ECO:0000313" key="2">
    <source>
        <dbReference type="Proteomes" id="UP000520814"/>
    </source>
</evidence>
<accession>A0A7W9W5A4</accession>
<comment type="caution">
    <text evidence="1">The sequence shown here is derived from an EMBL/GenBank/DDBJ whole genome shotgun (WGS) entry which is preliminary data.</text>
</comment>
<dbReference type="AlphaFoldDB" id="A0A7W9W5A4"/>
<dbReference type="Proteomes" id="UP000520814">
    <property type="component" value="Unassembled WGS sequence"/>
</dbReference>
<dbReference type="EMBL" id="JACHGW010000001">
    <property type="protein sequence ID" value="MBB6048720.1"/>
    <property type="molecule type" value="Genomic_DNA"/>
</dbReference>
<proteinExistence type="predicted"/>
<gene>
    <name evidence="1" type="ORF">HNQ39_000482</name>
</gene>
<name>A0A7W9W5A4_ARMRO</name>
<keyword evidence="2" id="KW-1185">Reference proteome</keyword>